<organism evidence="1 2">
    <name type="scientific">Bradyrhizobium frederickii</name>
    <dbReference type="NCBI Taxonomy" id="2560054"/>
    <lineage>
        <taxon>Bacteria</taxon>
        <taxon>Pseudomonadati</taxon>
        <taxon>Pseudomonadota</taxon>
        <taxon>Alphaproteobacteria</taxon>
        <taxon>Hyphomicrobiales</taxon>
        <taxon>Nitrobacteraceae</taxon>
        <taxon>Bradyrhizobium</taxon>
    </lineage>
</organism>
<gene>
    <name evidence="1" type="ORF">E4K64_37935</name>
</gene>
<name>A0A4Y9NLS1_9BRAD</name>
<evidence type="ECO:0000313" key="1">
    <source>
        <dbReference type="EMBL" id="TFV67956.1"/>
    </source>
</evidence>
<dbReference type="EMBL" id="SPQS01000052">
    <property type="protein sequence ID" value="TFV67956.1"/>
    <property type="molecule type" value="Genomic_DNA"/>
</dbReference>
<dbReference type="AlphaFoldDB" id="A0A4Y9NLS1"/>
<sequence>MREQRTNPLLDLPKRRRPQRKRLLYRRAGPGCLDSAPRKLSGFLPGYTECGALRFCRCVGRA</sequence>
<evidence type="ECO:0000313" key="2">
    <source>
        <dbReference type="Proteomes" id="UP000297700"/>
    </source>
</evidence>
<reference evidence="1 2" key="1">
    <citation type="submission" date="2019-03" db="EMBL/GenBank/DDBJ databases">
        <title>Bradyrhizobium strains diversity.</title>
        <authorList>
            <person name="Urquiaga M.C.O."/>
            <person name="Hungria M."/>
            <person name="Delamuta J.R.M."/>
            <person name="Klepa M.S."/>
        </authorList>
    </citation>
    <scope>NUCLEOTIDE SEQUENCE [LARGE SCALE GENOMIC DNA]</scope>
    <source>
        <strain evidence="1 2">CNPSo 3426</strain>
    </source>
</reference>
<accession>A0A4Y9NLS1</accession>
<dbReference type="Proteomes" id="UP000297700">
    <property type="component" value="Unassembled WGS sequence"/>
</dbReference>
<protein>
    <submittedName>
        <fullName evidence="1">Uncharacterized protein</fullName>
    </submittedName>
</protein>
<comment type="caution">
    <text evidence="1">The sequence shown here is derived from an EMBL/GenBank/DDBJ whole genome shotgun (WGS) entry which is preliminary data.</text>
</comment>
<proteinExistence type="predicted"/>